<feature type="region of interest" description="Disordered" evidence="1">
    <location>
        <begin position="1"/>
        <end position="24"/>
    </location>
</feature>
<feature type="compositionally biased region" description="Polar residues" evidence="1">
    <location>
        <begin position="9"/>
        <end position="24"/>
    </location>
</feature>
<evidence type="ECO:0000256" key="1">
    <source>
        <dbReference type="SAM" id="MobiDB-lite"/>
    </source>
</evidence>
<evidence type="ECO:0000313" key="2">
    <source>
        <dbReference type="EMBL" id="KAF7693284.1"/>
    </source>
</evidence>
<protein>
    <submittedName>
        <fullName evidence="2">Uncharacterized protein</fullName>
    </submittedName>
</protein>
<dbReference type="Proteomes" id="UP000606274">
    <property type="component" value="Unassembled WGS sequence"/>
</dbReference>
<dbReference type="EMBL" id="JABFDY010000019">
    <property type="protein sequence ID" value="KAF7693284.1"/>
    <property type="molecule type" value="Genomic_DNA"/>
</dbReference>
<gene>
    <name evidence="2" type="ORF">HF521_008600</name>
</gene>
<proteinExistence type="predicted"/>
<organism evidence="2 3">
    <name type="scientific">Silurus meridionalis</name>
    <name type="common">Southern catfish</name>
    <name type="synonym">Silurus soldatovi meridionalis</name>
    <dbReference type="NCBI Taxonomy" id="175797"/>
    <lineage>
        <taxon>Eukaryota</taxon>
        <taxon>Metazoa</taxon>
        <taxon>Chordata</taxon>
        <taxon>Craniata</taxon>
        <taxon>Vertebrata</taxon>
        <taxon>Euteleostomi</taxon>
        <taxon>Actinopterygii</taxon>
        <taxon>Neopterygii</taxon>
        <taxon>Teleostei</taxon>
        <taxon>Ostariophysi</taxon>
        <taxon>Siluriformes</taxon>
        <taxon>Siluridae</taxon>
        <taxon>Silurus</taxon>
    </lineage>
</organism>
<evidence type="ECO:0000313" key="3">
    <source>
        <dbReference type="Proteomes" id="UP000606274"/>
    </source>
</evidence>
<sequence length="131" mass="14561">MMKSRRQQEAANTNQHKVDSQGTRTSSCVGVQDLILNVIAYLLPEEHNSYQPLGPSPQQTNSSVKPNHDIKLAMAIYDNPLGFEAFIQRSIRISQRLAACQSQEAKLAPHPTVPSIPEPEPMQIGSQWLTI</sequence>
<accession>A0A8T0AN77</accession>
<comment type="caution">
    <text evidence="2">The sequence shown here is derived from an EMBL/GenBank/DDBJ whole genome shotgun (WGS) entry which is preliminary data.</text>
</comment>
<reference evidence="2" key="1">
    <citation type="submission" date="2020-08" db="EMBL/GenBank/DDBJ databases">
        <title>Chromosome-level assembly of Southern catfish (Silurus meridionalis) provides insights into visual adaptation to the nocturnal and benthic lifestyles.</title>
        <authorList>
            <person name="Zhang Y."/>
            <person name="Wang D."/>
            <person name="Peng Z."/>
        </authorList>
    </citation>
    <scope>NUCLEOTIDE SEQUENCE</scope>
    <source>
        <strain evidence="2">SWU-2019-XX</strain>
        <tissue evidence="2">Muscle</tissue>
    </source>
</reference>
<dbReference type="AlphaFoldDB" id="A0A8T0AN77"/>
<name>A0A8T0AN77_SILME</name>
<keyword evidence="3" id="KW-1185">Reference proteome</keyword>